<dbReference type="AlphaFoldDB" id="A0A7Y7PT22"/>
<sequence length="54" mass="5908">MKTLLNPTTPLAAALGANIEAIRRQHAPAPVKVPTGRVRCQLSELVVLLRHQTR</sequence>
<evidence type="ECO:0000313" key="2">
    <source>
        <dbReference type="Proteomes" id="UP000565521"/>
    </source>
</evidence>
<evidence type="ECO:0000313" key="1">
    <source>
        <dbReference type="EMBL" id="NVO33534.1"/>
    </source>
</evidence>
<organism evidence="1 2">
    <name type="scientific">Hymenobacter lapidiphilus</name>
    <dbReference type="NCBI Taxonomy" id="2608003"/>
    <lineage>
        <taxon>Bacteria</taxon>
        <taxon>Pseudomonadati</taxon>
        <taxon>Bacteroidota</taxon>
        <taxon>Cytophagia</taxon>
        <taxon>Cytophagales</taxon>
        <taxon>Hymenobacteraceae</taxon>
        <taxon>Hymenobacter</taxon>
    </lineage>
</organism>
<dbReference type="Proteomes" id="UP000565521">
    <property type="component" value="Unassembled WGS sequence"/>
</dbReference>
<comment type="caution">
    <text evidence="1">The sequence shown here is derived from an EMBL/GenBank/DDBJ whole genome shotgun (WGS) entry which is preliminary data.</text>
</comment>
<gene>
    <name evidence="1" type="ORF">HW554_20240</name>
</gene>
<name>A0A7Y7PT22_9BACT</name>
<protein>
    <submittedName>
        <fullName evidence="1">Uncharacterized protein</fullName>
    </submittedName>
</protein>
<accession>A0A7Y7PT22</accession>
<proteinExistence type="predicted"/>
<dbReference type="RefSeq" id="WP_176910339.1">
    <property type="nucleotide sequence ID" value="NZ_JABKAU010000099.1"/>
</dbReference>
<keyword evidence="2" id="KW-1185">Reference proteome</keyword>
<reference evidence="1 2" key="1">
    <citation type="submission" date="2020-05" db="EMBL/GenBank/DDBJ databases">
        <title>Hymenobacter terrestris sp. nov. and Hymenobacter lapidiphilus sp. nov., isolated from regoliths in Antarctica.</title>
        <authorList>
            <person name="Sedlacek I."/>
            <person name="Pantucek R."/>
            <person name="Zeman M."/>
            <person name="Holochova P."/>
            <person name="Kralova S."/>
            <person name="Stankova E."/>
            <person name="Sedo O."/>
            <person name="Micenkova L."/>
            <person name="Svec P."/>
            <person name="Gupta V."/>
            <person name="Sood U."/>
            <person name="Korpole U.S."/>
            <person name="Lal R."/>
        </authorList>
    </citation>
    <scope>NUCLEOTIDE SEQUENCE [LARGE SCALE GENOMIC DNA]</scope>
    <source>
        <strain evidence="1 2">P5342</strain>
    </source>
</reference>
<dbReference type="EMBL" id="JABKAU010000099">
    <property type="protein sequence ID" value="NVO33534.1"/>
    <property type="molecule type" value="Genomic_DNA"/>
</dbReference>